<accession>A0A9N8K8H4</accession>
<feature type="non-terminal residue" evidence="2">
    <location>
        <position position="669"/>
    </location>
</feature>
<reference evidence="2" key="1">
    <citation type="submission" date="2020-06" db="EMBL/GenBank/DDBJ databases">
        <authorList>
            <person name="Onetto C."/>
        </authorList>
    </citation>
    <scope>NUCLEOTIDE SEQUENCE</scope>
</reference>
<sequence length="669" mass="73731">PLHPDTMAAADSATCAASADDIVEMPSHYPTSEALVITNDGGNQNKHTRLCFAPTEQAYNHGSDRVRPLRTMPFDSGTRVWPHPSFNELLARSLTGDPRFPLPDTMAKENRFQNLRLRCCSDSCCPTTHSPFVEYEKPSRLEALAFNRTQNVIIYPFYVRLSKGTGPQKLFAIVRRHENGEYRFWKADGTYHESYGLVKGSVSLFQSPRSARSTNIGSLASLKKTSTRTPNKPGSPAAHLVVDLDDTPLRVLQKARALTRSRNMEAQLVNGLDEDLSGHTPEPPFKRRVIAGSSVPQVGKSGHANNLHSVTSYSMGALRKPSASDLSTTPTRQQQSSHSGIQRPTRSLLHINEVCMLAYHLTEQGLKLMYRTVVFTIESVEGSLINPTTGCPFEMTEKHLQYVLYSSQKSLKVIMSQNATWSITKSDDNIAGGIILLEFGGVSARDEFIARIKHMVGMTVGSIGCADDLMIEPMYNELLEQLNRNQNAMLDPKNENNTTNQQLAKRTQSLSAENNSCAEGRKAISCPPGVTEIASCQASATPVVSKPAKHPVIPMSVESTQPRLPTKPSTSSNTFQAVTASLAGSLSSQSRKKTDKDPSESKTLTSEAEMKKQMLSLLREVYAKYPSAQDDDQIENMALLLKAPLLTGDEERVRELKMDLKVYLISHHG</sequence>
<feature type="region of interest" description="Disordered" evidence="1">
    <location>
        <begin position="543"/>
        <end position="607"/>
    </location>
</feature>
<proteinExistence type="predicted"/>
<organism evidence="2 3">
    <name type="scientific">Aureobasidium uvarum</name>
    <dbReference type="NCBI Taxonomy" id="2773716"/>
    <lineage>
        <taxon>Eukaryota</taxon>
        <taxon>Fungi</taxon>
        <taxon>Dikarya</taxon>
        <taxon>Ascomycota</taxon>
        <taxon>Pezizomycotina</taxon>
        <taxon>Dothideomycetes</taxon>
        <taxon>Dothideomycetidae</taxon>
        <taxon>Dothideales</taxon>
        <taxon>Saccotheciaceae</taxon>
        <taxon>Aureobasidium</taxon>
    </lineage>
</organism>
<evidence type="ECO:0000256" key="1">
    <source>
        <dbReference type="SAM" id="MobiDB-lite"/>
    </source>
</evidence>
<evidence type="ECO:0000313" key="2">
    <source>
        <dbReference type="EMBL" id="CAD0106312.1"/>
    </source>
</evidence>
<name>A0A9N8K8H4_9PEZI</name>
<feature type="compositionally biased region" description="Polar residues" evidence="1">
    <location>
        <begin position="495"/>
        <end position="514"/>
    </location>
</feature>
<dbReference type="Proteomes" id="UP000745764">
    <property type="component" value="Unassembled WGS sequence"/>
</dbReference>
<dbReference type="EMBL" id="CAINUL010000001">
    <property type="protein sequence ID" value="CAD0106312.1"/>
    <property type="molecule type" value="Genomic_DNA"/>
</dbReference>
<feature type="region of interest" description="Disordered" evidence="1">
    <location>
        <begin position="491"/>
        <end position="514"/>
    </location>
</feature>
<feature type="compositionally biased region" description="Polar residues" evidence="1">
    <location>
        <begin position="557"/>
        <end position="589"/>
    </location>
</feature>
<comment type="caution">
    <text evidence="2">The sequence shown here is derived from an EMBL/GenBank/DDBJ whole genome shotgun (WGS) entry which is preliminary data.</text>
</comment>
<dbReference type="AlphaFoldDB" id="A0A9N8K8H4"/>
<evidence type="ECO:0000313" key="3">
    <source>
        <dbReference type="Proteomes" id="UP000745764"/>
    </source>
</evidence>
<protein>
    <submittedName>
        <fullName evidence="2">Uncharacterized protein</fullName>
    </submittedName>
</protein>
<feature type="compositionally biased region" description="Polar residues" evidence="1">
    <location>
        <begin position="324"/>
        <end position="343"/>
    </location>
</feature>
<feature type="region of interest" description="Disordered" evidence="1">
    <location>
        <begin position="320"/>
        <end position="343"/>
    </location>
</feature>
<keyword evidence="3" id="KW-1185">Reference proteome</keyword>
<gene>
    <name evidence="2" type="ORF">AWRI4620_LOCUS567</name>
</gene>
<dbReference type="OrthoDB" id="3884706at2759"/>